<evidence type="ECO:0000313" key="2">
    <source>
        <dbReference type="Proteomes" id="UP000215914"/>
    </source>
</evidence>
<dbReference type="Gramene" id="mRNA:HanXRQr2_Chr14g0633711">
    <property type="protein sequence ID" value="CDS:HanXRQr2_Chr14g0633711.1"/>
    <property type="gene ID" value="HanXRQr2_Chr14g0633711"/>
</dbReference>
<proteinExistence type="predicted"/>
<reference evidence="1" key="2">
    <citation type="submission" date="2020-06" db="EMBL/GenBank/DDBJ databases">
        <title>Helianthus annuus Genome sequencing and assembly Release 2.</title>
        <authorList>
            <person name="Gouzy J."/>
            <person name="Langlade N."/>
            <person name="Munos S."/>
        </authorList>
    </citation>
    <scope>NUCLEOTIDE SEQUENCE</scope>
    <source>
        <tissue evidence="1">Leaves</tissue>
    </source>
</reference>
<protein>
    <submittedName>
        <fullName evidence="1">Uncharacterized protein</fullName>
    </submittedName>
</protein>
<gene>
    <name evidence="1" type="ORF">HanXRQr2_Chr14g0633711</name>
</gene>
<dbReference type="AlphaFoldDB" id="A0A9K3H5F8"/>
<dbReference type="Proteomes" id="UP000215914">
    <property type="component" value="Unassembled WGS sequence"/>
</dbReference>
<sequence>MRMCLSQISCLTHLIKQVNPLKQTCQLAKPFPNHFNTFLQPFSPFSMFTT</sequence>
<evidence type="ECO:0000313" key="1">
    <source>
        <dbReference type="EMBL" id="KAF5768207.1"/>
    </source>
</evidence>
<accession>A0A9K3H5F8</accession>
<reference evidence="1" key="1">
    <citation type="journal article" date="2017" name="Nature">
        <title>The sunflower genome provides insights into oil metabolism, flowering and Asterid evolution.</title>
        <authorList>
            <person name="Badouin H."/>
            <person name="Gouzy J."/>
            <person name="Grassa C.J."/>
            <person name="Murat F."/>
            <person name="Staton S.E."/>
            <person name="Cottret L."/>
            <person name="Lelandais-Briere C."/>
            <person name="Owens G.L."/>
            <person name="Carrere S."/>
            <person name="Mayjonade B."/>
            <person name="Legrand L."/>
            <person name="Gill N."/>
            <person name="Kane N.C."/>
            <person name="Bowers J.E."/>
            <person name="Hubner S."/>
            <person name="Bellec A."/>
            <person name="Berard A."/>
            <person name="Berges H."/>
            <person name="Blanchet N."/>
            <person name="Boniface M.C."/>
            <person name="Brunel D."/>
            <person name="Catrice O."/>
            <person name="Chaidir N."/>
            <person name="Claudel C."/>
            <person name="Donnadieu C."/>
            <person name="Faraut T."/>
            <person name="Fievet G."/>
            <person name="Helmstetter N."/>
            <person name="King M."/>
            <person name="Knapp S.J."/>
            <person name="Lai Z."/>
            <person name="Le Paslier M.C."/>
            <person name="Lippi Y."/>
            <person name="Lorenzon L."/>
            <person name="Mandel J.R."/>
            <person name="Marage G."/>
            <person name="Marchand G."/>
            <person name="Marquand E."/>
            <person name="Bret-Mestries E."/>
            <person name="Morien E."/>
            <person name="Nambeesan S."/>
            <person name="Nguyen T."/>
            <person name="Pegot-Espagnet P."/>
            <person name="Pouilly N."/>
            <person name="Raftis F."/>
            <person name="Sallet E."/>
            <person name="Schiex T."/>
            <person name="Thomas J."/>
            <person name="Vandecasteele C."/>
            <person name="Vares D."/>
            <person name="Vear F."/>
            <person name="Vautrin S."/>
            <person name="Crespi M."/>
            <person name="Mangin B."/>
            <person name="Burke J.M."/>
            <person name="Salse J."/>
            <person name="Munos S."/>
            <person name="Vincourt P."/>
            <person name="Rieseberg L.H."/>
            <person name="Langlade N.B."/>
        </authorList>
    </citation>
    <scope>NUCLEOTIDE SEQUENCE</scope>
    <source>
        <tissue evidence="1">Leaves</tissue>
    </source>
</reference>
<name>A0A9K3H5F8_HELAN</name>
<comment type="caution">
    <text evidence="1">The sequence shown here is derived from an EMBL/GenBank/DDBJ whole genome shotgun (WGS) entry which is preliminary data.</text>
</comment>
<organism evidence="1 2">
    <name type="scientific">Helianthus annuus</name>
    <name type="common">Common sunflower</name>
    <dbReference type="NCBI Taxonomy" id="4232"/>
    <lineage>
        <taxon>Eukaryota</taxon>
        <taxon>Viridiplantae</taxon>
        <taxon>Streptophyta</taxon>
        <taxon>Embryophyta</taxon>
        <taxon>Tracheophyta</taxon>
        <taxon>Spermatophyta</taxon>
        <taxon>Magnoliopsida</taxon>
        <taxon>eudicotyledons</taxon>
        <taxon>Gunneridae</taxon>
        <taxon>Pentapetalae</taxon>
        <taxon>asterids</taxon>
        <taxon>campanulids</taxon>
        <taxon>Asterales</taxon>
        <taxon>Asteraceae</taxon>
        <taxon>Asteroideae</taxon>
        <taxon>Heliantheae alliance</taxon>
        <taxon>Heliantheae</taxon>
        <taxon>Helianthus</taxon>
    </lineage>
</organism>
<keyword evidence="2" id="KW-1185">Reference proteome</keyword>
<dbReference type="EMBL" id="MNCJ02000329">
    <property type="protein sequence ID" value="KAF5768207.1"/>
    <property type="molecule type" value="Genomic_DNA"/>
</dbReference>